<organism evidence="2 3">
    <name type="scientific">Acinetobacter sichuanensis</name>
    <dbReference type="NCBI Taxonomy" id="2136183"/>
    <lineage>
        <taxon>Bacteria</taxon>
        <taxon>Pseudomonadati</taxon>
        <taxon>Pseudomonadota</taxon>
        <taxon>Gammaproteobacteria</taxon>
        <taxon>Moraxellales</taxon>
        <taxon>Moraxellaceae</taxon>
        <taxon>Acinetobacter</taxon>
    </lineage>
</organism>
<dbReference type="Proteomes" id="UP001595455">
    <property type="component" value="Unassembled WGS sequence"/>
</dbReference>
<keyword evidence="1" id="KW-0472">Membrane</keyword>
<keyword evidence="1" id="KW-1133">Transmembrane helix</keyword>
<comment type="caution">
    <text evidence="2">The sequence shown here is derived from an EMBL/GenBank/DDBJ whole genome shotgun (WGS) entry which is preliminary data.</text>
</comment>
<keyword evidence="1" id="KW-0812">Transmembrane</keyword>
<sequence>MKQTYSHSQTPEFGVNKSATGILRQHPTKEEQKPVTWLALIWSFFLKTMLPNMCSAVLILIAFFSTTWVLVSCADQQDQLVAEHNLNEERQ</sequence>
<evidence type="ECO:0000256" key="1">
    <source>
        <dbReference type="SAM" id="Phobius"/>
    </source>
</evidence>
<keyword evidence="3" id="KW-1185">Reference proteome</keyword>
<name>A0ABV7BG04_9GAMM</name>
<proteinExistence type="predicted"/>
<feature type="transmembrane region" description="Helical" evidence="1">
    <location>
        <begin position="50"/>
        <end position="71"/>
    </location>
</feature>
<gene>
    <name evidence="2" type="ORF">ACFODO_07610</name>
</gene>
<dbReference type="RefSeq" id="WP_107010371.1">
    <property type="nucleotide sequence ID" value="NZ_JBHRSF010000016.1"/>
</dbReference>
<protein>
    <recommendedName>
        <fullName evidence="4">Transmembrane protein</fullName>
    </recommendedName>
</protein>
<dbReference type="EMBL" id="JBHRSF010000016">
    <property type="protein sequence ID" value="MFC2995139.1"/>
    <property type="molecule type" value="Genomic_DNA"/>
</dbReference>
<reference evidence="3" key="1">
    <citation type="journal article" date="2019" name="Int. J. Syst. Evol. Microbiol.">
        <title>The Global Catalogue of Microorganisms (GCM) 10K type strain sequencing project: providing services to taxonomists for standard genome sequencing and annotation.</title>
        <authorList>
            <consortium name="The Broad Institute Genomics Platform"/>
            <consortium name="The Broad Institute Genome Sequencing Center for Infectious Disease"/>
            <person name="Wu L."/>
            <person name="Ma J."/>
        </authorList>
    </citation>
    <scope>NUCLEOTIDE SEQUENCE [LARGE SCALE GENOMIC DNA]</scope>
    <source>
        <strain evidence="3">KCTC 62575</strain>
    </source>
</reference>
<evidence type="ECO:0000313" key="2">
    <source>
        <dbReference type="EMBL" id="MFC2995139.1"/>
    </source>
</evidence>
<evidence type="ECO:0008006" key="4">
    <source>
        <dbReference type="Google" id="ProtNLM"/>
    </source>
</evidence>
<evidence type="ECO:0000313" key="3">
    <source>
        <dbReference type="Proteomes" id="UP001595455"/>
    </source>
</evidence>
<accession>A0ABV7BG04</accession>